<name>A0A178ICM8_9BACT</name>
<evidence type="ECO:0000256" key="1">
    <source>
        <dbReference type="SAM" id="MobiDB-lite"/>
    </source>
</evidence>
<feature type="compositionally biased region" description="Pro residues" evidence="1">
    <location>
        <begin position="21"/>
        <end position="30"/>
    </location>
</feature>
<feature type="region of interest" description="Disordered" evidence="1">
    <location>
        <begin position="1"/>
        <end position="46"/>
    </location>
</feature>
<protein>
    <submittedName>
        <fullName evidence="2">Uncharacterized protein</fullName>
    </submittedName>
</protein>
<proteinExistence type="predicted"/>
<dbReference type="Proteomes" id="UP000078486">
    <property type="component" value="Unassembled WGS sequence"/>
</dbReference>
<comment type="caution">
    <text evidence="2">The sequence shown here is derived from an EMBL/GenBank/DDBJ whole genome shotgun (WGS) entry which is preliminary data.</text>
</comment>
<accession>A0A178ICM8</accession>
<dbReference type="AlphaFoldDB" id="A0A178ICM8"/>
<organism evidence="2 3">
    <name type="scientific">Termitidicoccus mucosus</name>
    <dbReference type="NCBI Taxonomy" id="1184151"/>
    <lineage>
        <taxon>Bacteria</taxon>
        <taxon>Pseudomonadati</taxon>
        <taxon>Verrucomicrobiota</taxon>
        <taxon>Opitutia</taxon>
        <taxon>Opitutales</taxon>
        <taxon>Opitutaceae</taxon>
        <taxon>Termitidicoccus</taxon>
    </lineage>
</organism>
<evidence type="ECO:0000313" key="2">
    <source>
        <dbReference type="EMBL" id="OAM86897.1"/>
    </source>
</evidence>
<dbReference type="EMBL" id="LRRQ01000194">
    <property type="protein sequence ID" value="OAM86897.1"/>
    <property type="molecule type" value="Genomic_DNA"/>
</dbReference>
<dbReference type="RefSeq" id="WP_068773189.1">
    <property type="nucleotide sequence ID" value="NZ_CP109796.1"/>
</dbReference>
<reference evidence="2 3" key="1">
    <citation type="submission" date="2016-01" db="EMBL/GenBank/DDBJ databases">
        <title>High potential of lignocellulose degradation of a new Verrucomicrobia species.</title>
        <authorList>
            <person name="Wang Y."/>
            <person name="Shi Y."/>
            <person name="Qiu Z."/>
            <person name="Liu S."/>
            <person name="Yang H."/>
        </authorList>
    </citation>
    <scope>NUCLEOTIDE SEQUENCE [LARGE SCALE GENOMIC DNA]</scope>
    <source>
        <strain evidence="2 3">TSB47</strain>
    </source>
</reference>
<feature type="compositionally biased region" description="Pro residues" evidence="1">
    <location>
        <begin position="1"/>
        <end position="14"/>
    </location>
</feature>
<evidence type="ECO:0000313" key="3">
    <source>
        <dbReference type="Proteomes" id="UP000078486"/>
    </source>
</evidence>
<keyword evidence="3" id="KW-1185">Reference proteome</keyword>
<dbReference type="STRING" id="1184151.AW736_25995"/>
<gene>
    <name evidence="2" type="ORF">AW736_25995</name>
</gene>
<sequence length="110" mass="11774">MNTTEPPPDLPPANPDAATPSAPPPAPPGDQPAAPLAIGPHHRKNFEQAETHLRKTYGKSPPAADLMRLWLAGAPPWEITRAFEESVLNISGSDLVPDDNGHYSQTLLDL</sequence>